<dbReference type="RefSeq" id="WP_024727425.1">
    <property type="nucleotide sequence ID" value="NZ_JACOOS010000005.1"/>
</dbReference>
<gene>
    <name evidence="2" type="ORF">H8S22_06415</name>
</gene>
<protein>
    <submittedName>
        <fullName evidence="2">Uncharacterized protein</fullName>
    </submittedName>
</protein>
<reference evidence="2 3" key="1">
    <citation type="submission" date="2020-08" db="EMBL/GenBank/DDBJ databases">
        <title>Genome public.</title>
        <authorList>
            <person name="Liu C."/>
            <person name="Sun Q."/>
        </authorList>
    </citation>
    <scope>NUCLEOTIDE SEQUENCE [LARGE SCALE GENOMIC DNA]</scope>
    <source>
        <strain evidence="2 3">NSJ-7</strain>
    </source>
</reference>
<keyword evidence="1" id="KW-1133">Transmembrane helix</keyword>
<keyword evidence="1" id="KW-0472">Membrane</keyword>
<name>A0ABR7FPY2_9FIRM</name>
<evidence type="ECO:0000313" key="3">
    <source>
        <dbReference type="Proteomes" id="UP000635828"/>
    </source>
</evidence>
<keyword evidence="3" id="KW-1185">Reference proteome</keyword>
<keyword evidence="1" id="KW-0812">Transmembrane</keyword>
<evidence type="ECO:0000256" key="1">
    <source>
        <dbReference type="SAM" id="Phobius"/>
    </source>
</evidence>
<evidence type="ECO:0000313" key="2">
    <source>
        <dbReference type="EMBL" id="MBC5677255.1"/>
    </source>
</evidence>
<comment type="caution">
    <text evidence="2">The sequence shown here is derived from an EMBL/GenBank/DDBJ whole genome shotgun (WGS) entry which is preliminary data.</text>
</comment>
<sequence>MNTTVMAAIVTASAALFLGILNLSFNIYSHLSQLKQMEKHFQKEEEKQKKELSARYITDRRVDWMQELRETVADFIMIVSPRNSALSKIRSPKTPKKAYVDSEAVWLYKGIN</sequence>
<dbReference type="Proteomes" id="UP000635828">
    <property type="component" value="Unassembled WGS sequence"/>
</dbReference>
<dbReference type="EMBL" id="JACOOS010000005">
    <property type="protein sequence ID" value="MBC5677255.1"/>
    <property type="molecule type" value="Genomic_DNA"/>
</dbReference>
<proteinExistence type="predicted"/>
<organism evidence="2 3">
    <name type="scientific">Anaerostipes hominis</name>
    <name type="common">ex Liu et al. 2021</name>
    <dbReference type="NCBI Taxonomy" id="2763018"/>
    <lineage>
        <taxon>Bacteria</taxon>
        <taxon>Bacillati</taxon>
        <taxon>Bacillota</taxon>
        <taxon>Clostridia</taxon>
        <taxon>Lachnospirales</taxon>
        <taxon>Lachnospiraceae</taxon>
        <taxon>Anaerostipes</taxon>
    </lineage>
</organism>
<accession>A0ABR7FPY2</accession>
<feature type="transmembrane region" description="Helical" evidence="1">
    <location>
        <begin position="6"/>
        <end position="28"/>
    </location>
</feature>